<accession>A0ABV0CUF6</accession>
<protein>
    <submittedName>
        <fullName evidence="5">Preprotein translocase subunit YajC</fullName>
    </submittedName>
</protein>
<keyword evidence="3" id="KW-0998">Cell outer membrane</keyword>
<name>A0ABV0CUF6_9SPHN</name>
<dbReference type="EMBL" id="JBDLBR010000001">
    <property type="protein sequence ID" value="MEN7536365.1"/>
    <property type="molecule type" value="Genomic_DNA"/>
</dbReference>
<organism evidence="5 6">
    <name type="scientific">Aurantiacibacter flavus</name>
    <dbReference type="NCBI Taxonomy" id="3145232"/>
    <lineage>
        <taxon>Bacteria</taxon>
        <taxon>Pseudomonadati</taxon>
        <taxon>Pseudomonadota</taxon>
        <taxon>Alphaproteobacteria</taxon>
        <taxon>Sphingomonadales</taxon>
        <taxon>Erythrobacteraceae</taxon>
        <taxon>Aurantiacibacter</taxon>
    </lineage>
</organism>
<reference evidence="5 6" key="1">
    <citation type="submission" date="2024-05" db="EMBL/GenBank/DDBJ databases">
        <authorList>
            <person name="Park S."/>
        </authorList>
    </citation>
    <scope>NUCLEOTIDE SEQUENCE [LARGE SCALE GENOMIC DNA]</scope>
    <source>
        <strain evidence="5 6">DGU5</strain>
    </source>
</reference>
<evidence type="ECO:0000256" key="2">
    <source>
        <dbReference type="ARBA" id="ARBA00023136"/>
    </source>
</evidence>
<dbReference type="SUPFAM" id="SSF56935">
    <property type="entry name" value="Porins"/>
    <property type="match status" value="1"/>
</dbReference>
<gene>
    <name evidence="5" type="ORF">ABDJ38_04180</name>
</gene>
<feature type="signal peptide" evidence="4">
    <location>
        <begin position="1"/>
        <end position="24"/>
    </location>
</feature>
<dbReference type="InterPro" id="IPR036942">
    <property type="entry name" value="Beta-barrel_TonB_sf"/>
</dbReference>
<keyword evidence="4" id="KW-0732">Signal</keyword>
<dbReference type="Proteomes" id="UP001484535">
    <property type="component" value="Unassembled WGS sequence"/>
</dbReference>
<sequence length="545" mass="57570">MHRFRHSTALVATLVAAFATPVMARDDEASGERQSRVQITPYIEAAQVVTAELQPGSDVFTYSRLGAGVDASISGRNSAASVSLRYERSIGWDDDVADVDTLTGIARGSLALVPRTLTLEAGGMAARTRVSRNGATSIGGYGVNSDSTTQIYSVYAGPSLQTQVGDVEVTGAYRIGYARVDSPDVVTTSSNGDLVDVFDDSVSQAATVRAGIAPNVVLPVGLGVGAGWNRQDISNLDQRIDDRHVRADVTVPVSRDVALIGGVGYEDVEVSSRDAVRDDSGTPVIGPDGRYVTDDSQPRQIAYETEGLIWDVGVMWRPSRRTSLSATIGRRYDSTTFYGSLSYAPNANSSINVSVYDNITGFGGQMSDSLAGLGTDFEAIRNPVTGDLGGCVGSLEGGNCTLAGLGSLRSATYRRRGVSASYARAMGRTQLGLGLGYDRRKYIAAPGTVLAPLDGLKDENYWIAAYASRQLDRQSSLNFNASASWFETGLDNAGGSLGYNATLSYYRTIIAGLSGTAAVGLDGITRESLPDYTSASALLGLRYSF</sequence>
<dbReference type="RefSeq" id="WP_346783802.1">
    <property type="nucleotide sequence ID" value="NZ_JBDLBR010000001.1"/>
</dbReference>
<keyword evidence="2" id="KW-0472">Membrane</keyword>
<evidence type="ECO:0000256" key="1">
    <source>
        <dbReference type="ARBA" id="ARBA00004442"/>
    </source>
</evidence>
<evidence type="ECO:0000256" key="3">
    <source>
        <dbReference type="ARBA" id="ARBA00023237"/>
    </source>
</evidence>
<evidence type="ECO:0000256" key="4">
    <source>
        <dbReference type="SAM" id="SignalP"/>
    </source>
</evidence>
<evidence type="ECO:0000313" key="5">
    <source>
        <dbReference type="EMBL" id="MEN7536365.1"/>
    </source>
</evidence>
<dbReference type="Gene3D" id="2.40.170.20">
    <property type="entry name" value="TonB-dependent receptor, beta-barrel domain"/>
    <property type="match status" value="1"/>
</dbReference>
<comment type="caution">
    <text evidence="5">The sequence shown here is derived from an EMBL/GenBank/DDBJ whole genome shotgun (WGS) entry which is preliminary data.</text>
</comment>
<proteinExistence type="predicted"/>
<comment type="subcellular location">
    <subcellularLocation>
        <location evidence="1">Cell outer membrane</location>
    </subcellularLocation>
</comment>
<feature type="chain" id="PRO_5045610238" evidence="4">
    <location>
        <begin position="25"/>
        <end position="545"/>
    </location>
</feature>
<evidence type="ECO:0000313" key="6">
    <source>
        <dbReference type="Proteomes" id="UP001484535"/>
    </source>
</evidence>
<keyword evidence="6" id="KW-1185">Reference proteome</keyword>